<evidence type="ECO:0000256" key="15">
    <source>
        <dbReference type="ARBA" id="ARBA00023184"/>
    </source>
</evidence>
<evidence type="ECO:0000259" key="20">
    <source>
        <dbReference type="PROSITE" id="PS51874"/>
    </source>
</evidence>
<dbReference type="SUPFAM" id="SSF52540">
    <property type="entry name" value="P-loop containing nucleoside triphosphate hydrolases"/>
    <property type="match status" value="1"/>
</dbReference>
<dbReference type="GO" id="GO:0006508">
    <property type="term" value="P:proteolysis"/>
    <property type="evidence" value="ECO:0007669"/>
    <property type="project" value="UniProtKB-KW"/>
</dbReference>
<dbReference type="InterPro" id="IPR004004">
    <property type="entry name" value="Helic/Pol/Pept_Calicivir-typ"/>
</dbReference>
<evidence type="ECO:0000259" key="18">
    <source>
        <dbReference type="PROSITE" id="PS50507"/>
    </source>
</evidence>
<keyword evidence="8" id="KW-0548">Nucleotidyltransferase</keyword>
<dbReference type="GO" id="GO:0003723">
    <property type="term" value="F:RNA binding"/>
    <property type="evidence" value="ECO:0007669"/>
    <property type="project" value="InterPro"/>
</dbReference>
<evidence type="ECO:0000256" key="4">
    <source>
        <dbReference type="ARBA" id="ARBA00022484"/>
    </source>
</evidence>
<dbReference type="InterPro" id="IPR014759">
    <property type="entry name" value="Helicase_SF3_ssRNA_vir"/>
</dbReference>
<evidence type="ECO:0000256" key="9">
    <source>
        <dbReference type="ARBA" id="ARBA00022741"/>
    </source>
</evidence>
<dbReference type="InterPro" id="IPR043128">
    <property type="entry name" value="Rev_trsase/Diguanyl_cyclase"/>
</dbReference>
<feature type="domain" description="SF3 helicase" evidence="19">
    <location>
        <begin position="780"/>
        <end position="946"/>
    </location>
</feature>
<proteinExistence type="predicted"/>
<evidence type="ECO:0000256" key="10">
    <source>
        <dbReference type="ARBA" id="ARBA00022801"/>
    </source>
</evidence>
<dbReference type="SUPFAM" id="SSF56672">
    <property type="entry name" value="DNA/RNA polymerases"/>
    <property type="match status" value="1"/>
</dbReference>
<dbReference type="GO" id="GO:0005524">
    <property type="term" value="F:ATP binding"/>
    <property type="evidence" value="ECO:0007669"/>
    <property type="project" value="UniProtKB-KW"/>
</dbReference>
<dbReference type="Gene3D" id="3.30.70.270">
    <property type="match status" value="1"/>
</dbReference>
<evidence type="ECO:0000256" key="16">
    <source>
        <dbReference type="ARBA" id="ARBA00031919"/>
    </source>
</evidence>
<comment type="subcellular location">
    <subcellularLocation>
        <location evidence="1">Host endoplasmic reticulum lumen</location>
    </subcellularLocation>
    <subcellularLocation>
        <location evidence="2">Host endoplasmic reticulum membrane</location>
        <topology evidence="2">Single-pass membrane protein</topology>
    </subcellularLocation>
</comment>
<keyword evidence="13" id="KW-0693">Viral RNA replication</keyword>
<dbReference type="PRINTS" id="PR00918">
    <property type="entry name" value="CALICVIRUSNS"/>
</dbReference>
<dbReference type="Gene3D" id="1.20.960.20">
    <property type="match status" value="1"/>
</dbReference>
<dbReference type="InterPro" id="IPR027417">
    <property type="entry name" value="P-loop_NTPase"/>
</dbReference>
<dbReference type="InterPro" id="IPR043502">
    <property type="entry name" value="DNA/RNA_pol_sf"/>
</dbReference>
<sequence length="2371" mass="263983">MGWHCPIEGCLYFRSDWSRSALKEEGISFSLRCPSSCCGALLVRREPVSIPKATAVPQTPKKVKTGPKPVFTASKPLRKQAMEVVVEVGSPALLSLVYPPLEGRPRHTGEGHTELLARRPSNGGAARAPAGWFKSRVVSTQPAPRVLPVWVAEACRLIKAALKGSNAFGPRYCREKFSRARLVWVLGMLLKRAPPSVAMGRQIKKSFLALQARIARALAKKQSARAARRHEACRRIRLACQQARGLAAYERQQNRQISGASLYTVRLCTKRAFCPTVEAPVRRFPKKKKVVFPPSPASVQEFPEGLVGPAFWETSGLLNCVASPQRREDLVIPTYGIDSCRTDPENFVSGPKSPSKTMGDSKPRLPTCPSEALNLLWASNLFEEWELNIMGEMVAKGLLTSQAFLDGCTLVSYYGQEQMVDTFHCLLQDDVPTEVSEALAVDVQALDFEAIFGCGISDFLRGTRDAMKGWIFDPVLTKSSTWCNTIIDKVRALFDQFFAPFRKIVDGMSYINSLWAKCKEWAQSVLKNGSKLFSVMWETHCVSFIIIITCACTLLVENVLKELRLISRVGTLTGCVISGALGMLGCGIILTKCEDLAVVSASIRAFLGVLLCPPTMDAVDLNQTLIPEEVQATSWVGVDRVLGALNAVGSGLTGFNTDTIIYWGRFAQSFDGMRRGKDAICALAAYLFEKLGTVYNRVTGKEAAFFHELSSLVSIDVQGWLNSSRRVMAESIAFAKSDAVAFATVERLINDGETIQLTAASTPKSHSMPFGQILAERLRELRTLRNDMAHAGTCEGRRCVPFWLYIYGPPGVGKTTTMHEFSQALLTAFEFPSDSLTSKSATDKYWSLYRRQALVQIDDLGAISESGMEQEMMNIISSATYNPQMAVANEKTTLFDSKFIVSTSNNYSAGTDARIHDRKAFNRRRRVVIKTRGKRGVEFNPHDSTAAAEFCVVARDDRAETPIWVQSGEAPADKEMYWMDFRTTVAYVIEQARIHHNAEDIEQAQFSMKHSRTRQLYQVCENYVGEVKMSVANFVPGDMLGALNLEAKGRFFYSCVDGRVYSYDPEQKAHDEGPVDRSLDFEQICLEKLSYTLQADIQGGPKSATAGIFLRSLVSGECAVESVDKLNKSASKEHLIFFKNLSLADRVYLRLVQKRILQLAMVGDPLGLRSYTVMMEGFQKSYNYVKENGGRLLLILCSCMLLGIACYTFFNALAILIGGTSVAAGAAAMVDIGACSSVSTYSTEYGAKMGRRNMPHRSREIQAVWSEETGQDGKWQLCGLLETCRSDMPAVHVNLVPGNKFAITKHQAQAIPDGSSVGLSVAGRSFRTFQWRASAITEYAESEICTYFDSRIPSLGKQAMKMYSDADLDSLNVKYFSTRTLHFRLVDDQVEKRHWDADASVIQTPKTIVSTINGVVYRQEIPTAITYRRESVKHDCGALVFTEIRGKPKVVGMLVGTLGGTTYVCKFPAIEVDAYACVPDIRGFNLETGVATLGYSKLGWIDRRHQPHNSEKTEFVPIPEKYHMEDVPCKIPAVLSAKDPRLADVPNCAGYDPYKNGMEKFAHPMQDIDEQLLATVCDEIACEFKDAGVRGRMVSMDEAINGHRKEDIPSFFVEGASTNDLNRLRTLCATEVWACDNGSSVEFEYPRVIPTPDQSKWKCNHECSGIVIEGNDINDIASFVKQRPPCCEEIFFDALDLTTSEGYPLFLDRPAGTKGKERFFEGSEGKKFLIPDCPLEIQLRKGIEETHLGTPQLIIKESAKDELLKEGKVLPTTGMPGTRLFSICPAWYNLVVRQHFAYVAESVRKRRRVLASQVGLVVGSREWDDLAARLRSKKNDKMYCCDYSKFDGLMTPQIVHAITNIYERMFSGNDGMSQFRQNLLMGICNRISICGSQVYRVEAGMPSGFALTVDFNSIFNEILVRCAYRSLVPEIERPFFSNNVVLVVYGDDNVLGVHPNVEPAFNGNTIKRYMKEELGVTITDGADKLSPVIAARPLEQCEFLKRTWIKDRQYGLYRAPLVETSIYSCIRYVRLQNYDWQMPLLQNVQGSLYEASLHGPEMHEKIYKHFSMHFPKWVEEHELDTYEQCRTRFIAAKNGDFNFHPASAQMGHAFSRQAEIQELSQPQNPKRCFKLHEKIYVCGPGHNDVDCFYVDVRVGGKITKGKGFHIEPVFTAGSGQIGTLKWASSFRSSSRCPLRDTAVEAFKEDNCVYFRDNGELINAWLAAINFASSINAEGLDGLIQVYRTCGPTHINDLAYYFEGGVVGVPAPPLLRTFGVDPVILNRLCPKSVLESRPPPSRSANVSAHGQVQQFLLQNPEPCFIGLRDGAKIVHGMKCKETCKGHIAVVDVVRGSSTNVRAAMLDVLRRGCYNIQ</sequence>
<accession>A0A6M3QEF6</accession>
<protein>
    <recommendedName>
        <fullName evidence="3">RNA1 polyprotein</fullName>
    </recommendedName>
    <alternativeName>
        <fullName evidence="16">P1</fullName>
    </alternativeName>
</protein>
<evidence type="ECO:0000256" key="5">
    <source>
        <dbReference type="ARBA" id="ARBA00022670"/>
    </source>
</evidence>
<dbReference type="GO" id="GO:0004197">
    <property type="term" value="F:cysteine-type endopeptidase activity"/>
    <property type="evidence" value="ECO:0007669"/>
    <property type="project" value="InterPro"/>
</dbReference>
<evidence type="ECO:0000256" key="6">
    <source>
        <dbReference type="ARBA" id="ARBA00022679"/>
    </source>
</evidence>
<evidence type="ECO:0000256" key="2">
    <source>
        <dbReference type="ARBA" id="ARBA00004517"/>
    </source>
</evidence>
<dbReference type="GO" id="GO:0044166">
    <property type="term" value="C:host cell endoplasmic reticulum lumen"/>
    <property type="evidence" value="ECO:0007669"/>
    <property type="project" value="UniProtKB-SubCell"/>
</dbReference>
<dbReference type="PROSITE" id="PS50507">
    <property type="entry name" value="RDRP_SSRNA_POS"/>
    <property type="match status" value="1"/>
</dbReference>
<evidence type="ECO:0000256" key="11">
    <source>
        <dbReference type="ARBA" id="ARBA00022807"/>
    </source>
</evidence>
<evidence type="ECO:0000256" key="17">
    <source>
        <dbReference type="SAM" id="Phobius"/>
    </source>
</evidence>
<keyword evidence="4" id="KW-0696">RNA-directed RNA polymerase</keyword>
<feature type="domain" description="Peptidase C3" evidence="20">
    <location>
        <begin position="1262"/>
        <end position="1472"/>
    </location>
</feature>
<keyword evidence="17" id="KW-0472">Membrane</keyword>
<dbReference type="InterPro" id="IPR044067">
    <property type="entry name" value="PCV_3C_PRO"/>
</dbReference>
<dbReference type="CDD" id="cd00009">
    <property type="entry name" value="AAA"/>
    <property type="match status" value="1"/>
</dbReference>
<dbReference type="GO" id="GO:0003724">
    <property type="term" value="F:RNA helicase activity"/>
    <property type="evidence" value="ECO:0007669"/>
    <property type="project" value="InterPro"/>
</dbReference>
<dbReference type="PROSITE" id="PS51218">
    <property type="entry name" value="SF3_HELICASE_2"/>
    <property type="match status" value="1"/>
</dbReference>
<feature type="domain" description="RdRp catalytic" evidence="18">
    <location>
        <begin position="1836"/>
        <end position="1961"/>
    </location>
</feature>
<evidence type="ECO:0000256" key="13">
    <source>
        <dbReference type="ARBA" id="ARBA00022953"/>
    </source>
</evidence>
<keyword evidence="7 17" id="KW-0812">Transmembrane</keyword>
<keyword evidence="12" id="KW-0067">ATP-binding</keyword>
<keyword evidence="11" id="KW-0788">Thiol protease</keyword>
<keyword evidence="9" id="KW-0547">Nucleotide-binding</keyword>
<dbReference type="InterPro" id="IPR001205">
    <property type="entry name" value="RNA-dir_pol_C"/>
</dbReference>
<dbReference type="Pfam" id="PF00910">
    <property type="entry name" value="RNA_helicase"/>
    <property type="match status" value="1"/>
</dbReference>
<evidence type="ECO:0000259" key="19">
    <source>
        <dbReference type="PROSITE" id="PS51218"/>
    </source>
</evidence>
<dbReference type="GO" id="GO:0039694">
    <property type="term" value="P:viral RNA genome replication"/>
    <property type="evidence" value="ECO:0007669"/>
    <property type="project" value="InterPro"/>
</dbReference>
<evidence type="ECO:0000313" key="21">
    <source>
        <dbReference type="EMBL" id="QJC58395.1"/>
    </source>
</evidence>
<dbReference type="InterPro" id="IPR007094">
    <property type="entry name" value="RNA-dir_pol_PSvirus"/>
</dbReference>
<evidence type="ECO:0000256" key="3">
    <source>
        <dbReference type="ARBA" id="ARBA00020936"/>
    </source>
</evidence>
<dbReference type="GO" id="GO:0006351">
    <property type="term" value="P:DNA-templated transcription"/>
    <property type="evidence" value="ECO:0007669"/>
    <property type="project" value="InterPro"/>
</dbReference>
<evidence type="ECO:0000256" key="14">
    <source>
        <dbReference type="ARBA" id="ARBA00022989"/>
    </source>
</evidence>
<feature type="transmembrane region" description="Helical" evidence="17">
    <location>
        <begin position="535"/>
        <end position="557"/>
    </location>
</feature>
<keyword evidence="14 17" id="KW-1133">Transmembrane helix</keyword>
<keyword evidence="15" id="KW-1038">Host endoplasmic reticulum</keyword>
<dbReference type="PROSITE" id="PS51874">
    <property type="entry name" value="PCV_3C_PRO"/>
    <property type="match status" value="1"/>
</dbReference>
<feature type="transmembrane region" description="Helical" evidence="17">
    <location>
        <begin position="569"/>
        <end position="590"/>
    </location>
</feature>
<keyword evidence="6" id="KW-0808">Transferase</keyword>
<evidence type="ECO:0000256" key="1">
    <source>
        <dbReference type="ARBA" id="ARBA00004149"/>
    </source>
</evidence>
<dbReference type="InterPro" id="IPR000605">
    <property type="entry name" value="Helicase_SF3_ssDNA/RNA_vir"/>
</dbReference>
<keyword evidence="5" id="KW-0645">Protease</keyword>
<dbReference type="Pfam" id="PF00680">
    <property type="entry name" value="RdRP_1"/>
    <property type="match status" value="1"/>
</dbReference>
<evidence type="ECO:0000256" key="12">
    <source>
        <dbReference type="ARBA" id="ARBA00022840"/>
    </source>
</evidence>
<dbReference type="GO" id="GO:0003968">
    <property type="term" value="F:RNA-directed RNA polymerase activity"/>
    <property type="evidence" value="ECO:0007669"/>
    <property type="project" value="UniProtKB-KW"/>
</dbReference>
<keyword evidence="10" id="KW-0378">Hydrolase</keyword>
<name>A0A6M3QEF6_9SECO</name>
<reference evidence="21" key="1">
    <citation type="submission" date="2019-08" db="EMBL/GenBank/DDBJ databases">
        <title>Lavender harbors more viruses than previous thought.</title>
        <authorList>
            <person name="Liefting L."/>
            <person name="Tang J."/>
            <person name="Veerakone S."/>
        </authorList>
    </citation>
    <scope>NUCLEOTIDE SEQUENCE</scope>
    <source>
        <strain evidence="21">Lavandula 'Grosso'</strain>
    </source>
</reference>
<organism evidence="21">
    <name type="scientific">Raspberry ringspot virus</name>
    <dbReference type="NCBI Taxonomy" id="12809"/>
    <lineage>
        <taxon>Viruses</taxon>
        <taxon>Riboviria</taxon>
        <taxon>Orthornavirae</taxon>
        <taxon>Pisuviricota</taxon>
        <taxon>Pisoniviricetes</taxon>
        <taxon>Picornavirales</taxon>
        <taxon>Secoviridae</taxon>
        <taxon>Comovirinae</taxon>
        <taxon>Nepovirus</taxon>
        <taxon>Nepovirus rubi</taxon>
    </lineage>
</organism>
<dbReference type="Gene3D" id="3.40.50.300">
    <property type="entry name" value="P-loop containing nucleotide triphosphate hydrolases"/>
    <property type="match status" value="1"/>
</dbReference>
<evidence type="ECO:0000256" key="7">
    <source>
        <dbReference type="ARBA" id="ARBA00022692"/>
    </source>
</evidence>
<evidence type="ECO:0000256" key="8">
    <source>
        <dbReference type="ARBA" id="ARBA00022695"/>
    </source>
</evidence>
<dbReference type="GO" id="GO:0044167">
    <property type="term" value="C:host cell endoplasmic reticulum membrane"/>
    <property type="evidence" value="ECO:0007669"/>
    <property type="project" value="UniProtKB-SubCell"/>
</dbReference>
<dbReference type="EMBL" id="MN384981">
    <property type="protein sequence ID" value="QJC58395.1"/>
    <property type="molecule type" value="Genomic_RNA"/>
</dbReference>